<protein>
    <recommendedName>
        <fullName evidence="3">Xylanolytic transcriptional activator regulatory domain-containing protein</fullName>
    </recommendedName>
</protein>
<dbReference type="GO" id="GO:0006351">
    <property type="term" value="P:DNA-templated transcription"/>
    <property type="evidence" value="ECO:0007669"/>
    <property type="project" value="InterPro"/>
</dbReference>
<name>A0AAN9YDQ9_9PEZI</name>
<proteinExistence type="predicted"/>
<comment type="caution">
    <text evidence="4">The sequence shown here is derived from an EMBL/GenBank/DDBJ whole genome shotgun (WGS) entry which is preliminary data.</text>
</comment>
<comment type="subcellular location">
    <subcellularLocation>
        <location evidence="1">Nucleus</location>
    </subcellularLocation>
</comment>
<keyword evidence="5" id="KW-1185">Reference proteome</keyword>
<dbReference type="AlphaFoldDB" id="A0AAN9YDQ9"/>
<dbReference type="GO" id="GO:0005634">
    <property type="term" value="C:nucleus"/>
    <property type="evidence" value="ECO:0007669"/>
    <property type="project" value="UniProtKB-SubCell"/>
</dbReference>
<dbReference type="Proteomes" id="UP001320245">
    <property type="component" value="Unassembled WGS sequence"/>
</dbReference>
<gene>
    <name evidence="4" type="ORF">SLS53_007470</name>
</gene>
<dbReference type="PANTHER" id="PTHR31001">
    <property type="entry name" value="UNCHARACTERIZED TRANSCRIPTIONAL REGULATORY PROTEIN"/>
    <property type="match status" value="1"/>
</dbReference>
<organism evidence="4 5">
    <name type="scientific">Cytospora paraplurivora</name>
    <dbReference type="NCBI Taxonomy" id="2898453"/>
    <lineage>
        <taxon>Eukaryota</taxon>
        <taxon>Fungi</taxon>
        <taxon>Dikarya</taxon>
        <taxon>Ascomycota</taxon>
        <taxon>Pezizomycotina</taxon>
        <taxon>Sordariomycetes</taxon>
        <taxon>Sordariomycetidae</taxon>
        <taxon>Diaporthales</taxon>
        <taxon>Cytosporaceae</taxon>
        <taxon>Cytospora</taxon>
    </lineage>
</organism>
<accession>A0AAN9YDQ9</accession>
<evidence type="ECO:0000256" key="2">
    <source>
        <dbReference type="ARBA" id="ARBA00023242"/>
    </source>
</evidence>
<evidence type="ECO:0000313" key="4">
    <source>
        <dbReference type="EMBL" id="KAK7735557.1"/>
    </source>
</evidence>
<dbReference type="Pfam" id="PF04082">
    <property type="entry name" value="Fungal_trans"/>
    <property type="match status" value="1"/>
</dbReference>
<feature type="domain" description="Xylanolytic transcriptional activator regulatory" evidence="3">
    <location>
        <begin position="195"/>
        <end position="269"/>
    </location>
</feature>
<dbReference type="SMART" id="SM00906">
    <property type="entry name" value="Fungal_trans"/>
    <property type="match status" value="1"/>
</dbReference>
<reference evidence="4 5" key="1">
    <citation type="journal article" date="2023" name="PLoS ONE">
        <title>Cytospora paraplurivora sp. nov. isolated from orchards with fruit tree decline syndrome in Ontario, Canada.</title>
        <authorList>
            <person name="Ilyukhin E."/>
            <person name="Nguyen H.D.T."/>
            <person name="Castle A.J."/>
            <person name="Ellouze W."/>
        </authorList>
    </citation>
    <scope>NUCLEOTIDE SEQUENCE [LARGE SCALE GENOMIC DNA]</scope>
    <source>
        <strain evidence="4 5">FDS-564</strain>
    </source>
</reference>
<dbReference type="GO" id="GO:0003677">
    <property type="term" value="F:DNA binding"/>
    <property type="evidence" value="ECO:0007669"/>
    <property type="project" value="InterPro"/>
</dbReference>
<evidence type="ECO:0000259" key="3">
    <source>
        <dbReference type="SMART" id="SM00906"/>
    </source>
</evidence>
<dbReference type="EMBL" id="JAJSPL020000038">
    <property type="protein sequence ID" value="KAK7735557.1"/>
    <property type="molecule type" value="Genomic_DNA"/>
</dbReference>
<keyword evidence="2" id="KW-0539">Nucleus</keyword>
<evidence type="ECO:0000256" key="1">
    <source>
        <dbReference type="ARBA" id="ARBA00004123"/>
    </source>
</evidence>
<sequence>MYSQQPEILVTDDRIHRGCKVLSFFKERSLIDRLIARWYEFGQGALGVVPGPFMKEWIQGLWSHHGDVLAGQDPDKIRKLSEKIWHNTVTPMVFNGQTKALEFARLATGQNLRWEALGLIAVNIGIGVIETPPSNPLFIENQVSRSSVLRVMKKISEDCLNFCRHCEHLDDLFIWLLIEDSGLVSAVKGDRDYSTYRATGEAHNAVVAMGLHQGIKADQNVPFFLAELRKRCFMCAYFQDISIASFLGRPPRLLYRYCTLDPPLDLTEEQLLQTGPELEATLASLDKNGFNTAGIYQRAGWCRFYARCAMRREDVLDLALRHYTRDEVLARAEVIQEKQDTDWTSLPPFMAKPFVEPLDLADWKQLKPLDALYIVSICNGRRANELLLQRVLIRKTGATPEKLIAIARATFAQILQFTRRHDIAAMFYTSFTYLMCTHGVRSAGILAVELLKQEMLPSYPEDPLLPRSQTIQDLAIFAAWLGAVDPGDGWYSICEQGQRVITKILDRILSPEPVRARQEGDSGCNHHSEQLLSPPDQVLPAQMDMDAPQYNLGLVNGMIMGGPDLGYGIGTIDGGIGVEAPLGLGQDDDFMRWLDNMDWGRM</sequence>
<dbReference type="PANTHER" id="PTHR31001:SF40">
    <property type="entry name" value="ZN(II)2CYS6 TRANSCRIPTION FACTOR (EUROFUNG)"/>
    <property type="match status" value="1"/>
</dbReference>
<dbReference type="GO" id="GO:0008270">
    <property type="term" value="F:zinc ion binding"/>
    <property type="evidence" value="ECO:0007669"/>
    <property type="project" value="InterPro"/>
</dbReference>
<evidence type="ECO:0000313" key="5">
    <source>
        <dbReference type="Proteomes" id="UP001320245"/>
    </source>
</evidence>
<dbReference type="InterPro" id="IPR050613">
    <property type="entry name" value="Sec_Metabolite_Reg"/>
</dbReference>
<dbReference type="InterPro" id="IPR007219">
    <property type="entry name" value="XnlR_reg_dom"/>
</dbReference>
<dbReference type="CDD" id="cd12148">
    <property type="entry name" value="fungal_TF_MHR"/>
    <property type="match status" value="1"/>
</dbReference>